<accession>A0A2I1G7N2</accession>
<proteinExistence type="predicted"/>
<dbReference type="Proteomes" id="UP000234323">
    <property type="component" value="Unassembled WGS sequence"/>
</dbReference>
<gene>
    <name evidence="1" type="ORF">RhiirA4_397723</name>
</gene>
<name>A0A2I1G7N2_9GLOM</name>
<dbReference type="VEuPathDB" id="FungiDB:RhiirA1_411107"/>
<evidence type="ECO:0000313" key="2">
    <source>
        <dbReference type="Proteomes" id="UP000234323"/>
    </source>
</evidence>
<feature type="non-terminal residue" evidence="1">
    <location>
        <position position="58"/>
    </location>
</feature>
<sequence length="58" mass="6688">MIDENPTFLPLSDEMSHQMINVSGLRELERFLDKQDCADKFGGLVQCVDDNNEILWLC</sequence>
<reference evidence="1 2" key="1">
    <citation type="submission" date="2015-10" db="EMBL/GenBank/DDBJ databases">
        <title>Genome analyses suggest a sexual origin of heterokaryosis in a supposedly ancient asexual fungus.</title>
        <authorList>
            <person name="Ropars J."/>
            <person name="Sedzielewska K."/>
            <person name="Noel J."/>
            <person name="Charron P."/>
            <person name="Farinelli L."/>
            <person name="Marton T."/>
            <person name="Kruger M."/>
            <person name="Pelin A."/>
            <person name="Brachmann A."/>
            <person name="Corradi N."/>
        </authorList>
    </citation>
    <scope>NUCLEOTIDE SEQUENCE [LARGE SCALE GENOMIC DNA]</scope>
    <source>
        <strain evidence="1 2">A4</strain>
    </source>
</reference>
<comment type="caution">
    <text evidence="1">The sequence shown here is derived from an EMBL/GenBank/DDBJ whole genome shotgun (WGS) entry which is preliminary data.</text>
</comment>
<evidence type="ECO:0000313" key="1">
    <source>
        <dbReference type="EMBL" id="PKY42638.1"/>
    </source>
</evidence>
<organism evidence="1 2">
    <name type="scientific">Rhizophagus irregularis</name>
    <dbReference type="NCBI Taxonomy" id="588596"/>
    <lineage>
        <taxon>Eukaryota</taxon>
        <taxon>Fungi</taxon>
        <taxon>Fungi incertae sedis</taxon>
        <taxon>Mucoromycota</taxon>
        <taxon>Glomeromycotina</taxon>
        <taxon>Glomeromycetes</taxon>
        <taxon>Glomerales</taxon>
        <taxon>Glomeraceae</taxon>
        <taxon>Rhizophagus</taxon>
    </lineage>
</organism>
<keyword evidence="2" id="KW-1185">Reference proteome</keyword>
<dbReference type="AlphaFoldDB" id="A0A2I1G7N2"/>
<dbReference type="EMBL" id="LLXI01000208">
    <property type="protein sequence ID" value="PKY42638.1"/>
    <property type="molecule type" value="Genomic_DNA"/>
</dbReference>
<protein>
    <submittedName>
        <fullName evidence="1">Uncharacterized protein</fullName>
    </submittedName>
</protein>